<comment type="caution">
    <text evidence="10">The sequence shown here is derived from an EMBL/GenBank/DDBJ whole genome shotgun (WGS) entry which is preliminary data.</text>
</comment>
<dbReference type="Gene3D" id="1.20.1250.20">
    <property type="entry name" value="MFS general substrate transporter like domains"/>
    <property type="match status" value="1"/>
</dbReference>
<feature type="transmembrane region" description="Helical" evidence="8">
    <location>
        <begin position="341"/>
        <end position="359"/>
    </location>
</feature>
<accession>A0ABW0W2W6</accession>
<dbReference type="CDD" id="cd17503">
    <property type="entry name" value="MFS_LmrB_MDR_like"/>
    <property type="match status" value="1"/>
</dbReference>
<gene>
    <name evidence="10" type="ORF">ACFPYJ_22370</name>
</gene>
<dbReference type="Proteomes" id="UP001596047">
    <property type="component" value="Unassembled WGS sequence"/>
</dbReference>
<dbReference type="RefSeq" id="WP_379190436.1">
    <property type="nucleotide sequence ID" value="NZ_JBHSOW010000080.1"/>
</dbReference>
<evidence type="ECO:0000256" key="6">
    <source>
        <dbReference type="ARBA" id="ARBA00022989"/>
    </source>
</evidence>
<evidence type="ECO:0000256" key="4">
    <source>
        <dbReference type="ARBA" id="ARBA00022475"/>
    </source>
</evidence>
<comment type="subcellular location">
    <subcellularLocation>
        <location evidence="1">Cell membrane</location>
        <topology evidence="1">Multi-pass membrane protein</topology>
    </subcellularLocation>
</comment>
<evidence type="ECO:0000313" key="11">
    <source>
        <dbReference type="Proteomes" id="UP001596047"/>
    </source>
</evidence>
<feature type="transmembrane region" description="Helical" evidence="8">
    <location>
        <begin position="62"/>
        <end position="82"/>
    </location>
</feature>
<dbReference type="Gene3D" id="1.20.1720.10">
    <property type="entry name" value="Multidrug resistance protein D"/>
    <property type="match status" value="1"/>
</dbReference>
<evidence type="ECO:0000256" key="3">
    <source>
        <dbReference type="ARBA" id="ARBA00022448"/>
    </source>
</evidence>
<evidence type="ECO:0000256" key="1">
    <source>
        <dbReference type="ARBA" id="ARBA00004651"/>
    </source>
</evidence>
<feature type="domain" description="Major facilitator superfamily (MFS) profile" evidence="9">
    <location>
        <begin position="24"/>
        <end position="490"/>
    </location>
</feature>
<dbReference type="SUPFAM" id="SSF103473">
    <property type="entry name" value="MFS general substrate transporter"/>
    <property type="match status" value="1"/>
</dbReference>
<feature type="transmembrane region" description="Helical" evidence="8">
    <location>
        <begin position="412"/>
        <end position="430"/>
    </location>
</feature>
<name>A0ABW0W2W6_9BACL</name>
<feature type="transmembrane region" description="Helical" evidence="8">
    <location>
        <begin position="115"/>
        <end position="137"/>
    </location>
</feature>
<keyword evidence="11" id="KW-1185">Reference proteome</keyword>
<keyword evidence="3" id="KW-0813">Transport</keyword>
<feature type="transmembrane region" description="Helical" evidence="8">
    <location>
        <begin position="21"/>
        <end position="42"/>
    </location>
</feature>
<reference evidence="11" key="1">
    <citation type="journal article" date="2019" name="Int. J. Syst. Evol. Microbiol.">
        <title>The Global Catalogue of Microorganisms (GCM) 10K type strain sequencing project: providing services to taxonomists for standard genome sequencing and annotation.</title>
        <authorList>
            <consortium name="The Broad Institute Genomics Platform"/>
            <consortium name="The Broad Institute Genome Sequencing Center for Infectious Disease"/>
            <person name="Wu L."/>
            <person name="Ma J."/>
        </authorList>
    </citation>
    <scope>NUCLEOTIDE SEQUENCE [LARGE SCALE GENOMIC DNA]</scope>
    <source>
        <strain evidence="11">CGMCC 1.3240</strain>
    </source>
</reference>
<feature type="transmembrane region" description="Helical" evidence="8">
    <location>
        <begin position="241"/>
        <end position="261"/>
    </location>
</feature>
<feature type="transmembrane region" description="Helical" evidence="8">
    <location>
        <begin position="467"/>
        <end position="485"/>
    </location>
</feature>
<feature type="transmembrane region" description="Helical" evidence="8">
    <location>
        <begin position="211"/>
        <end position="229"/>
    </location>
</feature>
<dbReference type="PROSITE" id="PS50850">
    <property type="entry name" value="MFS"/>
    <property type="match status" value="1"/>
</dbReference>
<feature type="transmembrane region" description="Helical" evidence="8">
    <location>
        <begin position="149"/>
        <end position="170"/>
    </location>
</feature>
<evidence type="ECO:0000256" key="5">
    <source>
        <dbReference type="ARBA" id="ARBA00022692"/>
    </source>
</evidence>
<evidence type="ECO:0000256" key="7">
    <source>
        <dbReference type="ARBA" id="ARBA00023136"/>
    </source>
</evidence>
<feature type="transmembrane region" description="Helical" evidence="8">
    <location>
        <begin position="176"/>
        <end position="199"/>
    </location>
</feature>
<dbReference type="Pfam" id="PF07690">
    <property type="entry name" value="MFS_1"/>
    <property type="match status" value="1"/>
</dbReference>
<dbReference type="PANTHER" id="PTHR42718:SF9">
    <property type="entry name" value="MAJOR FACILITATOR SUPERFAMILY MULTIDRUG TRANSPORTER MFSC"/>
    <property type="match status" value="1"/>
</dbReference>
<feature type="transmembrane region" description="Helical" evidence="8">
    <location>
        <begin position="89"/>
        <end position="109"/>
    </location>
</feature>
<dbReference type="InterPro" id="IPR011701">
    <property type="entry name" value="MFS"/>
</dbReference>
<protein>
    <submittedName>
        <fullName evidence="10">DHA2 family efflux MFS transporter permease subunit</fullName>
    </submittedName>
</protein>
<keyword evidence="4" id="KW-1003">Cell membrane</keyword>
<sequence>MEKKSTDAAASAPPEFRLTSIMVPLFAIIAGVFMVILDSTAMNVALTSLVKDFNSQLPTLQWTVTGYLLAQAAVIPLAGWLSDRFGAKTIFLMSVILFTIGSALCATPNTAEWLIVFRVLQGLGGGFVLPVAMAYVFRLSPPHKVGAVMGMMGVPILFAPAIGPSLSGWLVEYHSWRWIFLLNLPIGIICVLVGLKFLPKVDRNAVAGMDWIGMILGPIAFSALSYGVSEGAHSWSSGKTIGGLIIGGAALIAFIITELKVRTPLLELRVFKSIDFSIGIVVQWVAQFALYGAIFLMPQFLQQVRGYGAFDTGLILIPQAVASGLMMPVAGFLYDRIGVRWLVVAGLSLVSGAILQYSYMDGTTVGSDLTIPLIMAGMGMGLMMMPLNTHLMSKAPRSLVSRVTSITNGLQMVINSLAVAALVTILTSRVKTHAGELQQAAGDASKMSESDTQQMLVTAGIHGFDDTFHIMIFIALFGALLGLLLRRTKKAAAAVTGEADAQAKAGLMHG</sequence>
<dbReference type="EMBL" id="JBHSOW010000080">
    <property type="protein sequence ID" value="MFC5651813.1"/>
    <property type="molecule type" value="Genomic_DNA"/>
</dbReference>
<keyword evidence="6 8" id="KW-1133">Transmembrane helix</keyword>
<evidence type="ECO:0000256" key="8">
    <source>
        <dbReference type="SAM" id="Phobius"/>
    </source>
</evidence>
<evidence type="ECO:0000259" key="9">
    <source>
        <dbReference type="PROSITE" id="PS50850"/>
    </source>
</evidence>
<feature type="transmembrane region" description="Helical" evidence="8">
    <location>
        <begin position="314"/>
        <end position="334"/>
    </location>
</feature>
<feature type="transmembrane region" description="Helical" evidence="8">
    <location>
        <begin position="371"/>
        <end position="391"/>
    </location>
</feature>
<evidence type="ECO:0000313" key="10">
    <source>
        <dbReference type="EMBL" id="MFC5651813.1"/>
    </source>
</evidence>
<feature type="transmembrane region" description="Helical" evidence="8">
    <location>
        <begin position="273"/>
        <end position="294"/>
    </location>
</feature>
<dbReference type="InterPro" id="IPR004638">
    <property type="entry name" value="EmrB-like"/>
</dbReference>
<dbReference type="PANTHER" id="PTHR42718">
    <property type="entry name" value="MAJOR FACILITATOR SUPERFAMILY MULTIDRUG TRANSPORTER MFSC"/>
    <property type="match status" value="1"/>
</dbReference>
<dbReference type="InterPro" id="IPR036259">
    <property type="entry name" value="MFS_trans_sf"/>
</dbReference>
<comment type="similarity">
    <text evidence="2">Belongs to the major facilitator superfamily. EmrB family.</text>
</comment>
<keyword evidence="7 8" id="KW-0472">Membrane</keyword>
<organism evidence="10 11">
    <name type="scientific">Paenibacillus solisilvae</name>
    <dbReference type="NCBI Taxonomy" id="2486751"/>
    <lineage>
        <taxon>Bacteria</taxon>
        <taxon>Bacillati</taxon>
        <taxon>Bacillota</taxon>
        <taxon>Bacilli</taxon>
        <taxon>Bacillales</taxon>
        <taxon>Paenibacillaceae</taxon>
        <taxon>Paenibacillus</taxon>
    </lineage>
</organism>
<keyword evidence="5 8" id="KW-0812">Transmembrane</keyword>
<dbReference type="NCBIfam" id="TIGR00711">
    <property type="entry name" value="efflux_EmrB"/>
    <property type="match status" value="1"/>
</dbReference>
<evidence type="ECO:0000256" key="2">
    <source>
        <dbReference type="ARBA" id="ARBA00008537"/>
    </source>
</evidence>
<dbReference type="InterPro" id="IPR020846">
    <property type="entry name" value="MFS_dom"/>
</dbReference>
<proteinExistence type="inferred from homology"/>